<sequence length="299" mass="32922">MKISKTPRVVVVTRATQYDELIARHATRQQAAFFLESRGQSLAAVDRAHRLWLAALEAVSQAIPVSWRRTSVSRADLNRFVFGPEDVVVAVGQDGLVANVAKYLDGQRVIGINPDPDSYDGILVPHAPPALKRLFRAVKDDRCEIESRCMVRVAVDDGQTLLALNEVFLGHRSHQSARYRIGWAGSEEMQSSSGLIVTTGTGATGWGRSICLRRVDPPPLPRPTDARLAFFVRESFPSVGTGTAIQDGVIAEQQRLRVVSQMNAGGVIFGDGIEDDRIEFHWGMTANIEVAKLRLQLVR</sequence>
<dbReference type="EMBL" id="CP001804">
    <property type="protein sequence ID" value="ACY18835.1"/>
    <property type="molecule type" value="Genomic_DNA"/>
</dbReference>
<dbReference type="PANTHER" id="PTHR13158">
    <property type="match status" value="1"/>
</dbReference>
<dbReference type="eggNOG" id="COG0061">
    <property type="taxonomic scope" value="Bacteria"/>
</dbReference>
<proteinExistence type="predicted"/>
<evidence type="ECO:0000313" key="2">
    <source>
        <dbReference type="Proteomes" id="UP000001880"/>
    </source>
</evidence>
<dbReference type="Proteomes" id="UP000001880">
    <property type="component" value="Chromosome"/>
</dbReference>
<accession>D0LP09</accession>
<protein>
    <recommendedName>
        <fullName evidence="3">ATP-NAD/AcoX kinase</fullName>
    </recommendedName>
</protein>
<name>D0LP09_HALO1</name>
<dbReference type="OrthoDB" id="1889537at2"/>
<dbReference type="HOGENOM" id="CLU_054187_0_0_7"/>
<dbReference type="GO" id="GO:0019674">
    <property type="term" value="P:NAD+ metabolic process"/>
    <property type="evidence" value="ECO:0007669"/>
    <property type="project" value="InterPro"/>
</dbReference>
<dbReference type="RefSeq" id="WP_012831427.1">
    <property type="nucleotide sequence ID" value="NC_013440.1"/>
</dbReference>
<dbReference type="InterPro" id="IPR017437">
    <property type="entry name" value="ATP-NAD_kinase_PpnK-typ_C"/>
</dbReference>
<keyword evidence="2" id="KW-1185">Reference proteome</keyword>
<dbReference type="PANTHER" id="PTHR13158:SF5">
    <property type="entry name" value="NAD KINASE 2, MITOCHONDRIAL"/>
    <property type="match status" value="1"/>
</dbReference>
<dbReference type="SUPFAM" id="SSF111331">
    <property type="entry name" value="NAD kinase/diacylglycerol kinase-like"/>
    <property type="match status" value="1"/>
</dbReference>
<evidence type="ECO:0008006" key="3">
    <source>
        <dbReference type="Google" id="ProtNLM"/>
    </source>
</evidence>
<dbReference type="KEGG" id="hoh:Hoch_6365"/>
<dbReference type="InterPro" id="IPR016064">
    <property type="entry name" value="NAD/diacylglycerol_kinase_sf"/>
</dbReference>
<dbReference type="GO" id="GO:0003951">
    <property type="term" value="F:NAD+ kinase activity"/>
    <property type="evidence" value="ECO:0007669"/>
    <property type="project" value="InterPro"/>
</dbReference>
<evidence type="ECO:0000313" key="1">
    <source>
        <dbReference type="EMBL" id="ACY18835.1"/>
    </source>
</evidence>
<dbReference type="AlphaFoldDB" id="D0LP09"/>
<dbReference type="Gene3D" id="2.60.200.30">
    <property type="entry name" value="Probable inorganic polyphosphate/atp-NAD kinase, domain 2"/>
    <property type="match status" value="1"/>
</dbReference>
<organism evidence="1 2">
    <name type="scientific">Haliangium ochraceum (strain DSM 14365 / JCM 11303 / SMP-2)</name>
    <dbReference type="NCBI Taxonomy" id="502025"/>
    <lineage>
        <taxon>Bacteria</taxon>
        <taxon>Pseudomonadati</taxon>
        <taxon>Myxococcota</taxon>
        <taxon>Polyangia</taxon>
        <taxon>Haliangiales</taxon>
        <taxon>Kofleriaceae</taxon>
        <taxon>Haliangium</taxon>
    </lineage>
</organism>
<gene>
    <name evidence="1" type="ordered locus">Hoch_6365</name>
</gene>
<dbReference type="STRING" id="502025.Hoch_6365"/>
<reference evidence="1 2" key="1">
    <citation type="journal article" date="2010" name="Stand. Genomic Sci.">
        <title>Complete genome sequence of Haliangium ochraceum type strain (SMP-2).</title>
        <authorList>
            <consortium name="US DOE Joint Genome Institute (JGI-PGF)"/>
            <person name="Ivanova N."/>
            <person name="Daum C."/>
            <person name="Lang E."/>
            <person name="Abt B."/>
            <person name="Kopitz M."/>
            <person name="Saunders E."/>
            <person name="Lapidus A."/>
            <person name="Lucas S."/>
            <person name="Glavina Del Rio T."/>
            <person name="Nolan M."/>
            <person name="Tice H."/>
            <person name="Copeland A."/>
            <person name="Cheng J.F."/>
            <person name="Chen F."/>
            <person name="Bruce D."/>
            <person name="Goodwin L."/>
            <person name="Pitluck S."/>
            <person name="Mavromatis K."/>
            <person name="Pati A."/>
            <person name="Mikhailova N."/>
            <person name="Chen A."/>
            <person name="Palaniappan K."/>
            <person name="Land M."/>
            <person name="Hauser L."/>
            <person name="Chang Y.J."/>
            <person name="Jeffries C.D."/>
            <person name="Detter J.C."/>
            <person name="Brettin T."/>
            <person name="Rohde M."/>
            <person name="Goker M."/>
            <person name="Bristow J."/>
            <person name="Markowitz V."/>
            <person name="Eisen J.A."/>
            <person name="Hugenholtz P."/>
            <person name="Kyrpides N.C."/>
            <person name="Klenk H.P."/>
        </authorList>
    </citation>
    <scope>NUCLEOTIDE SEQUENCE [LARGE SCALE GENOMIC DNA]</scope>
    <source>
        <strain evidence="2">DSM 14365 / CIP 107738 / JCM 11303 / AJ 13395 / SMP-2</strain>
    </source>
</reference>